<dbReference type="Pfam" id="PF13041">
    <property type="entry name" value="PPR_2"/>
    <property type="match status" value="1"/>
</dbReference>
<feature type="repeat" description="PPR" evidence="2">
    <location>
        <begin position="174"/>
        <end position="204"/>
    </location>
</feature>
<gene>
    <name evidence="3" type="ORF">SADUNF_Sadunf12G0106400</name>
</gene>
<dbReference type="FunFam" id="1.25.40.10:FF:000968">
    <property type="entry name" value="Pentatricopeptide repeat-containing protein, mitochondrial"/>
    <property type="match status" value="1"/>
</dbReference>
<dbReference type="PANTHER" id="PTHR47926:SF436">
    <property type="entry name" value="PENTATRICOPEPTIDE REPEAT-CONTAINING PROTEIN ELI1, CHLOROPLASTIC-LIKE ISOFORM X2"/>
    <property type="match status" value="1"/>
</dbReference>
<proteinExistence type="predicted"/>
<dbReference type="Proteomes" id="UP000657918">
    <property type="component" value="Unassembled WGS sequence"/>
</dbReference>
<dbReference type="GO" id="GO:0009451">
    <property type="term" value="P:RNA modification"/>
    <property type="evidence" value="ECO:0007669"/>
    <property type="project" value="InterPro"/>
</dbReference>
<dbReference type="OrthoDB" id="825304at2759"/>
<dbReference type="PROSITE" id="PS51375">
    <property type="entry name" value="PPR"/>
    <property type="match status" value="4"/>
</dbReference>
<dbReference type="FunFam" id="1.25.40.10:FF:000511">
    <property type="entry name" value="Pentatricopeptide repeat-containing protein"/>
    <property type="match status" value="1"/>
</dbReference>
<keyword evidence="1" id="KW-0677">Repeat</keyword>
<dbReference type="AlphaFoldDB" id="A0A835MMF7"/>
<name>A0A835MMF7_9ROSI</name>
<dbReference type="Pfam" id="PF20431">
    <property type="entry name" value="E_motif"/>
    <property type="match status" value="1"/>
</dbReference>
<organism evidence="3 4">
    <name type="scientific">Salix dunnii</name>
    <dbReference type="NCBI Taxonomy" id="1413687"/>
    <lineage>
        <taxon>Eukaryota</taxon>
        <taxon>Viridiplantae</taxon>
        <taxon>Streptophyta</taxon>
        <taxon>Embryophyta</taxon>
        <taxon>Tracheophyta</taxon>
        <taxon>Spermatophyta</taxon>
        <taxon>Magnoliopsida</taxon>
        <taxon>eudicotyledons</taxon>
        <taxon>Gunneridae</taxon>
        <taxon>Pentapetalae</taxon>
        <taxon>rosids</taxon>
        <taxon>fabids</taxon>
        <taxon>Malpighiales</taxon>
        <taxon>Salicaceae</taxon>
        <taxon>Saliceae</taxon>
        <taxon>Salix</taxon>
    </lineage>
</organism>
<dbReference type="Pfam" id="PF01535">
    <property type="entry name" value="PPR"/>
    <property type="match status" value="3"/>
</dbReference>
<dbReference type="InterPro" id="IPR002885">
    <property type="entry name" value="PPR_rpt"/>
</dbReference>
<comment type="caution">
    <text evidence="3">The sequence shown here is derived from an EMBL/GenBank/DDBJ whole genome shotgun (WGS) entry which is preliminary data.</text>
</comment>
<dbReference type="GO" id="GO:0003723">
    <property type="term" value="F:RNA binding"/>
    <property type="evidence" value="ECO:0007669"/>
    <property type="project" value="InterPro"/>
</dbReference>
<protein>
    <recommendedName>
        <fullName evidence="5">Pentatricopeptide repeat-containing protein</fullName>
    </recommendedName>
</protein>
<sequence>MSKIKHSLKWVLFDSIQRCKKLTTFKKIHAQLITSGAVSNDFVVNRVVEFFAKGPNFVDYACDFLSEYDWKVSSFPFNALVSGYAIGDSPKTAFLVYRRIVKDGFLPDMFTFPAVLKSSAKFVGIGEGRQVHGVIIKMGFVCNIYVENSLVHFYSVCKSFGDASRVFDEMLVRDVVSWTGVISGYVRAGLFDEAVGLFLRMDVEPNAATFVSVLVACGRKGFLSVGKGIHGLSFKSAFGAALDYGRWVHEHIERKAIKWDIQIGTAMVDMYAKCGCIEMSMQIFDGMPHKNVLTWNALLNGLAMHGHAYKVLELFEEMVRVGMRPNEVTFLAILAACCHCGLVNEGRQYFNRMKSQQYNLPPRLEHYGCMVDLLCRARLLDEALELTKAMPMSPDVRIMGALLSACKENGNAELPQELLDRFVELDSNDSGVYVLLSNIHASNQRWDDVTRIRRLMKEKGIIKPPGSTVIELDGKAHEFIVGDTRHPQDKRIRLLLKILSDQIFHEEHREHSFFIQSHFCVDQELLTCTEVEKETLSKSLEKTQGVKHAIEKGRVEGINSFKASKEFKNKLAEFSEGRGSSRIQYGMAKLGEKQGQPEFTEKLNEENSITVSDAPSPISAILKKLEFFQSSSVKTSIRGRLYHSQSCSRIGPASYFVTFELTGVATVNSFFDLRI</sequence>
<evidence type="ECO:0000313" key="4">
    <source>
        <dbReference type="Proteomes" id="UP000657918"/>
    </source>
</evidence>
<dbReference type="InterPro" id="IPR046848">
    <property type="entry name" value="E_motif"/>
</dbReference>
<evidence type="ECO:0000313" key="3">
    <source>
        <dbReference type="EMBL" id="KAF9671977.1"/>
    </source>
</evidence>
<dbReference type="NCBIfam" id="TIGR00756">
    <property type="entry name" value="PPR"/>
    <property type="match status" value="3"/>
</dbReference>
<feature type="repeat" description="PPR" evidence="2">
    <location>
        <begin position="291"/>
        <end position="325"/>
    </location>
</feature>
<keyword evidence="4" id="KW-1185">Reference proteome</keyword>
<dbReference type="Gene3D" id="1.25.40.10">
    <property type="entry name" value="Tetratricopeptide repeat domain"/>
    <property type="match status" value="4"/>
</dbReference>
<feature type="repeat" description="PPR" evidence="2">
    <location>
        <begin position="73"/>
        <end position="107"/>
    </location>
</feature>
<feature type="repeat" description="PPR" evidence="2">
    <location>
        <begin position="326"/>
        <end position="360"/>
    </location>
</feature>
<evidence type="ECO:0000256" key="1">
    <source>
        <dbReference type="ARBA" id="ARBA00022737"/>
    </source>
</evidence>
<reference evidence="3 4" key="1">
    <citation type="submission" date="2020-10" db="EMBL/GenBank/DDBJ databases">
        <title>Plant Genome Project.</title>
        <authorList>
            <person name="Zhang R.-G."/>
        </authorList>
    </citation>
    <scope>NUCLEOTIDE SEQUENCE [LARGE SCALE GENOMIC DNA]</scope>
    <source>
        <strain evidence="3">FAFU-HL-1</strain>
        <tissue evidence="3">Leaf</tissue>
    </source>
</reference>
<evidence type="ECO:0008006" key="5">
    <source>
        <dbReference type="Google" id="ProtNLM"/>
    </source>
</evidence>
<dbReference type="EMBL" id="JADGMS010000012">
    <property type="protein sequence ID" value="KAF9671977.1"/>
    <property type="molecule type" value="Genomic_DNA"/>
</dbReference>
<accession>A0A835MMF7</accession>
<dbReference type="InterPro" id="IPR046960">
    <property type="entry name" value="PPR_At4g14850-like_plant"/>
</dbReference>
<dbReference type="InterPro" id="IPR011990">
    <property type="entry name" value="TPR-like_helical_dom_sf"/>
</dbReference>
<evidence type="ECO:0000256" key="2">
    <source>
        <dbReference type="PROSITE-ProRule" id="PRU00708"/>
    </source>
</evidence>
<dbReference type="PANTHER" id="PTHR47926">
    <property type="entry name" value="PENTATRICOPEPTIDE REPEAT-CONTAINING PROTEIN"/>
    <property type="match status" value="1"/>
</dbReference>